<dbReference type="EMBL" id="CM023482">
    <property type="protein sequence ID" value="KAH6937928.1"/>
    <property type="molecule type" value="Genomic_DNA"/>
</dbReference>
<gene>
    <name evidence="1" type="ORF">HPB50_005440</name>
</gene>
<proteinExistence type="predicted"/>
<comment type="caution">
    <text evidence="1">The sequence shown here is derived from an EMBL/GenBank/DDBJ whole genome shotgun (WGS) entry which is preliminary data.</text>
</comment>
<protein>
    <submittedName>
        <fullName evidence="1">Uncharacterized protein</fullName>
    </submittedName>
</protein>
<sequence>MLLNYGWRMTAKQLSPDDRAHVVRLTSIVLHSSDLVVSSTTAPDKMGVALLWRLYNENGLPFPCGAEHLSPFEFEMAKTESSRSAMHGLLWTSPVASVPLNSR</sequence>
<dbReference type="Proteomes" id="UP000821845">
    <property type="component" value="Chromosome 2"/>
</dbReference>
<organism evidence="1 2">
    <name type="scientific">Hyalomma asiaticum</name>
    <name type="common">Tick</name>
    <dbReference type="NCBI Taxonomy" id="266040"/>
    <lineage>
        <taxon>Eukaryota</taxon>
        <taxon>Metazoa</taxon>
        <taxon>Ecdysozoa</taxon>
        <taxon>Arthropoda</taxon>
        <taxon>Chelicerata</taxon>
        <taxon>Arachnida</taxon>
        <taxon>Acari</taxon>
        <taxon>Parasitiformes</taxon>
        <taxon>Ixodida</taxon>
        <taxon>Ixodoidea</taxon>
        <taxon>Ixodidae</taxon>
        <taxon>Hyalomminae</taxon>
        <taxon>Hyalomma</taxon>
    </lineage>
</organism>
<accession>A0ACB7ST88</accession>
<reference evidence="1" key="1">
    <citation type="submission" date="2020-05" db="EMBL/GenBank/DDBJ databases">
        <title>Large-scale comparative analyses of tick genomes elucidate their genetic diversity and vector capacities.</title>
        <authorList>
            <person name="Jia N."/>
            <person name="Wang J."/>
            <person name="Shi W."/>
            <person name="Du L."/>
            <person name="Sun Y."/>
            <person name="Zhan W."/>
            <person name="Jiang J."/>
            <person name="Wang Q."/>
            <person name="Zhang B."/>
            <person name="Ji P."/>
            <person name="Sakyi L.B."/>
            <person name="Cui X."/>
            <person name="Yuan T."/>
            <person name="Jiang B."/>
            <person name="Yang W."/>
            <person name="Lam T.T.-Y."/>
            <person name="Chang Q."/>
            <person name="Ding S."/>
            <person name="Wang X."/>
            <person name="Zhu J."/>
            <person name="Ruan X."/>
            <person name="Zhao L."/>
            <person name="Wei J."/>
            <person name="Que T."/>
            <person name="Du C."/>
            <person name="Cheng J."/>
            <person name="Dai P."/>
            <person name="Han X."/>
            <person name="Huang E."/>
            <person name="Gao Y."/>
            <person name="Liu J."/>
            <person name="Shao H."/>
            <person name="Ye R."/>
            <person name="Li L."/>
            <person name="Wei W."/>
            <person name="Wang X."/>
            <person name="Wang C."/>
            <person name="Yang T."/>
            <person name="Huo Q."/>
            <person name="Li W."/>
            <person name="Guo W."/>
            <person name="Chen H."/>
            <person name="Zhou L."/>
            <person name="Ni X."/>
            <person name="Tian J."/>
            <person name="Zhou Y."/>
            <person name="Sheng Y."/>
            <person name="Liu T."/>
            <person name="Pan Y."/>
            <person name="Xia L."/>
            <person name="Li J."/>
            <person name="Zhao F."/>
            <person name="Cao W."/>
        </authorList>
    </citation>
    <scope>NUCLEOTIDE SEQUENCE</scope>
    <source>
        <strain evidence="1">Hyas-2018</strain>
    </source>
</reference>
<name>A0ACB7ST88_HYAAI</name>
<evidence type="ECO:0000313" key="1">
    <source>
        <dbReference type="EMBL" id="KAH6937928.1"/>
    </source>
</evidence>
<keyword evidence="2" id="KW-1185">Reference proteome</keyword>
<evidence type="ECO:0000313" key="2">
    <source>
        <dbReference type="Proteomes" id="UP000821845"/>
    </source>
</evidence>